<dbReference type="CDD" id="cd00761">
    <property type="entry name" value="Glyco_tranf_GTA_type"/>
    <property type="match status" value="1"/>
</dbReference>
<reference evidence="4" key="1">
    <citation type="journal article" date="2006" name="PLoS Genet.">
        <title>Genetic analysis of the capsular biosynthetic locus from all 90 pneumococcal serotypes.</title>
        <authorList>
            <person name="Bentley S.D."/>
            <person name="Aanensen D.M."/>
            <person name="Mavroidi A."/>
            <person name="Saunders D."/>
            <person name="Rabbinowitsch E."/>
            <person name="Collins M."/>
            <person name="Donohoe K."/>
            <person name="Harris D."/>
            <person name="Murphy L."/>
            <person name="Quail M.A."/>
            <person name="Samuel G."/>
            <person name="Skovsted I.C."/>
            <person name="Kaltoft M.S."/>
            <person name="Barrell B."/>
            <person name="Reeves P.R."/>
            <person name="Parkhill J."/>
            <person name="Spratt B.G."/>
        </authorList>
    </citation>
    <scope>NUCLEOTIDE SEQUENCE</scope>
    <source>
        <strain evidence="4">Nr. 4704</strain>
    </source>
</reference>
<evidence type="ECO:0000313" key="4">
    <source>
        <dbReference type="EMBL" id="CAI33490.1"/>
    </source>
</evidence>
<dbReference type="Pfam" id="PF00535">
    <property type="entry name" value="Glycos_transf_2"/>
    <property type="match status" value="1"/>
</dbReference>
<dbReference type="RefSeq" id="WP_137995421.1">
    <property type="nucleotide sequence ID" value="NZ_JBEFCK010000003.1"/>
</dbReference>
<dbReference type="SUPFAM" id="SSF53448">
    <property type="entry name" value="Nucleotide-diphospho-sugar transferases"/>
    <property type="match status" value="2"/>
</dbReference>
<proteinExistence type="predicted"/>
<dbReference type="InterPro" id="IPR001173">
    <property type="entry name" value="Glyco_trans_2-like"/>
</dbReference>
<accession>Q4K1D1</accession>
<dbReference type="CAZy" id="GT32">
    <property type="family name" value="Glycosyltransferase Family 32"/>
</dbReference>
<evidence type="ECO:0000256" key="1">
    <source>
        <dbReference type="ARBA" id="ARBA00022676"/>
    </source>
</evidence>
<dbReference type="EMBL" id="CR931669">
    <property type="protein sequence ID" value="CAI33490.1"/>
    <property type="molecule type" value="Genomic_DNA"/>
</dbReference>
<dbReference type="Gene3D" id="3.90.550.10">
    <property type="entry name" value="Spore Coat Polysaccharide Biosynthesis Protein SpsA, Chain A"/>
    <property type="match status" value="1"/>
</dbReference>
<sequence>MKSEIKVSVVIPIYNQEIYLRKSIHSVLTQSYQNLEIIAVNDGSIDSSQQIMEEFANQDSRIFLYEKSNGGLVDATIYGVEKATGDYIVFLDPDDYIGENYIQKFVSYLDHDYDFVAMGFYYDDNDKVTPYRLKENLILNKTHIEVLKSTFLTNFDLGTISNQIFISRWNKLYRCDIVKSVISEFKSYKNVTLGEDTIFAALLLKYSQSAKILQQANTYFYNIANQNSMMKSSDLDKYLNKCYQVFMSFSKLLEEQELDKTQAYYLYFFLTNTLFNRLRTNDPKQFYGLFDKLKREPVYIKTLNMVRKNTKSKFISFDLFLRLYTTCSQYIYIKDSIERTKTFVRNFKYFSRQVRKNNIIKAYQLLNFFRSRQNAFYELKNQLPKIEGEINNILLQHDSNEFNEEEGIEEKIFVFWWDGFNDLPEIVAECFKSLKKQYQEYQIIPISKDNFEEYTDIHPVLLKEFKAGKISIQTFSDILRFNLLKNNGGMWVDATIYFTRKVDLFSQLERQSFATISFSTSKDFLEYKGEFCSWTGYFIASRKNGRFVQMMDMLFREYYLKYRNFQIYFFIDALFMICKVNKIDSGVLDNPLYIEGNMWTLSNLLKSKYDDQLLTLIKKIPQKLAWFFEPLSDSTDTFYNQLISEKIKQKE</sequence>
<feature type="domain" description="Glycosyltransferase 2-like" evidence="3">
    <location>
        <begin position="8"/>
        <end position="148"/>
    </location>
</feature>
<dbReference type="PANTHER" id="PTHR22916">
    <property type="entry name" value="GLYCOSYLTRANSFERASE"/>
    <property type="match status" value="1"/>
</dbReference>
<keyword evidence="2 4" id="KW-0808">Transferase</keyword>
<dbReference type="Gene3D" id="3.90.550.20">
    <property type="match status" value="1"/>
</dbReference>
<protein>
    <submittedName>
        <fullName evidence="4">Putative glycosyl transferase</fullName>
    </submittedName>
</protein>
<dbReference type="PANTHER" id="PTHR22916:SF51">
    <property type="entry name" value="GLYCOSYLTRANSFERASE EPSH-RELATED"/>
    <property type="match status" value="1"/>
</dbReference>
<evidence type="ECO:0000259" key="3">
    <source>
        <dbReference type="Pfam" id="PF00535"/>
    </source>
</evidence>
<organism evidence="4">
    <name type="scientific">Streptococcus pneumoniae</name>
    <dbReference type="NCBI Taxonomy" id="1313"/>
    <lineage>
        <taxon>Bacteria</taxon>
        <taxon>Bacillati</taxon>
        <taxon>Bacillota</taxon>
        <taxon>Bacilli</taxon>
        <taxon>Lactobacillales</taxon>
        <taxon>Streptococcaceae</taxon>
        <taxon>Streptococcus</taxon>
    </lineage>
</organism>
<name>Q4K1D1_STREE</name>
<dbReference type="CAZy" id="GT2">
    <property type="family name" value="Glycosyltransferase Family 2"/>
</dbReference>
<keyword evidence="1" id="KW-0328">Glycosyltransferase</keyword>
<dbReference type="InterPro" id="IPR029044">
    <property type="entry name" value="Nucleotide-diphossugar_trans"/>
</dbReference>
<evidence type="ECO:0000256" key="2">
    <source>
        <dbReference type="ARBA" id="ARBA00022679"/>
    </source>
</evidence>
<dbReference type="InterPro" id="IPR008441">
    <property type="entry name" value="AfumC-like_glycosyl_Trfase"/>
</dbReference>
<dbReference type="GO" id="GO:0016757">
    <property type="term" value="F:glycosyltransferase activity"/>
    <property type="evidence" value="ECO:0007669"/>
    <property type="project" value="UniProtKB-KW"/>
</dbReference>
<dbReference type="Pfam" id="PF05704">
    <property type="entry name" value="Caps_synth"/>
    <property type="match status" value="1"/>
</dbReference>
<dbReference type="AlphaFoldDB" id="Q4K1D1"/>
<gene>
    <name evidence="4" type="primary">wcrV</name>
    <name evidence="4" type="ORF">SPC17A_0014</name>
</gene>